<organism evidence="5 6">
    <name type="scientific">Rhizorhabdus wittichii</name>
    <dbReference type="NCBI Taxonomy" id="160791"/>
    <lineage>
        <taxon>Bacteria</taxon>
        <taxon>Pseudomonadati</taxon>
        <taxon>Pseudomonadota</taxon>
        <taxon>Alphaproteobacteria</taxon>
        <taxon>Sphingomonadales</taxon>
        <taxon>Sphingomonadaceae</taxon>
        <taxon>Rhizorhabdus</taxon>
    </lineage>
</organism>
<dbReference type="SUPFAM" id="SSF53335">
    <property type="entry name" value="S-adenosyl-L-methionine-dependent methyltransferases"/>
    <property type="match status" value="1"/>
</dbReference>
<reference evidence="5" key="1">
    <citation type="submission" date="2020-07" db="EMBL/GenBank/DDBJ databases">
        <authorList>
            <person name="Camacho E."/>
        </authorList>
    </citation>
    <scope>NUCLEOTIDE SEQUENCE</scope>
    <source>
        <strain evidence="5">MPO218</strain>
    </source>
</reference>
<dbReference type="GO" id="GO:0032259">
    <property type="term" value="P:methylation"/>
    <property type="evidence" value="ECO:0007669"/>
    <property type="project" value="UniProtKB-KW"/>
</dbReference>
<dbReference type="RefSeq" id="WP_030091587.1">
    <property type="nucleotide sequence ID" value="NZ_CP059319.1"/>
</dbReference>
<dbReference type="Gene3D" id="3.40.50.150">
    <property type="entry name" value="Vaccinia Virus protein VP39"/>
    <property type="match status" value="1"/>
</dbReference>
<dbReference type="PANTHER" id="PTHR44942:SF4">
    <property type="entry name" value="METHYLTRANSFERASE TYPE 11 DOMAIN-CONTAINING PROTEIN"/>
    <property type="match status" value="1"/>
</dbReference>
<evidence type="ECO:0000313" key="6">
    <source>
        <dbReference type="Proteomes" id="UP000664914"/>
    </source>
</evidence>
<dbReference type="AlphaFoldDB" id="A0A975D6I5"/>
<dbReference type="InterPro" id="IPR051052">
    <property type="entry name" value="Diverse_substrate_MTase"/>
</dbReference>
<sequence>MSAFKDHFSSHAAAYAAYRPAYPPELAAWLGIVAPATKTALDVGCGSGQLSLQLAGHFDRVIATDPSAQQIASATPHPGIDYRVASAEASGLPDGSVDLITAAQAAHWFDLPAFFAETARLLRPGGVVALISYAGMAPQGEVEAIVERFRVETLAEHWPPERALVENGYRDIHLPFDPIEAPAFSIEVRWPLAALIGYLDTWSAVRALERGTGRAPFDAVVADLTRAWGDPADIRTIRWPLTILAGRNS</sequence>
<dbReference type="InterPro" id="IPR013216">
    <property type="entry name" value="Methyltransf_11"/>
</dbReference>
<comment type="similarity">
    <text evidence="1">Belongs to the methyltransferase superfamily.</text>
</comment>
<dbReference type="EMBL" id="CP059319">
    <property type="protein sequence ID" value="QTH23679.1"/>
    <property type="molecule type" value="Genomic_DNA"/>
</dbReference>
<reference evidence="5" key="2">
    <citation type="submission" date="2021-04" db="EMBL/GenBank/DDBJ databases">
        <title>Isolation and genomic analysis of the ibuprofen-degrading bacterium Sphingomonas strain MPO218.</title>
        <authorList>
            <person name="Aulestia M."/>
            <person name="Flores A."/>
            <person name="Mangas E.L."/>
            <person name="Perez-Pulido A.J."/>
            <person name="Santero E."/>
            <person name="Camacho E.M."/>
        </authorList>
    </citation>
    <scope>NUCLEOTIDE SEQUENCE</scope>
    <source>
        <strain evidence="5">MPO218</strain>
    </source>
</reference>
<dbReference type="GO" id="GO:0008757">
    <property type="term" value="F:S-adenosylmethionine-dependent methyltransferase activity"/>
    <property type="evidence" value="ECO:0007669"/>
    <property type="project" value="InterPro"/>
</dbReference>
<feature type="domain" description="Methyltransferase type 11" evidence="4">
    <location>
        <begin position="41"/>
        <end position="129"/>
    </location>
</feature>
<name>A0A975D6I5_9SPHN</name>
<dbReference type="Proteomes" id="UP000664914">
    <property type="component" value="Chromosome"/>
</dbReference>
<accession>A0A975D6I5</accession>
<evidence type="ECO:0000256" key="2">
    <source>
        <dbReference type="ARBA" id="ARBA00022603"/>
    </source>
</evidence>
<gene>
    <name evidence="5" type="ORF">HRJ34_09330</name>
</gene>
<evidence type="ECO:0000259" key="4">
    <source>
        <dbReference type="Pfam" id="PF08241"/>
    </source>
</evidence>
<proteinExistence type="inferred from homology"/>
<dbReference type="Pfam" id="PF08241">
    <property type="entry name" value="Methyltransf_11"/>
    <property type="match status" value="1"/>
</dbReference>
<evidence type="ECO:0000256" key="1">
    <source>
        <dbReference type="ARBA" id="ARBA00008361"/>
    </source>
</evidence>
<protein>
    <submittedName>
        <fullName evidence="5">Methyltransferase domain-containing protein</fullName>
    </submittedName>
</protein>
<evidence type="ECO:0000313" key="5">
    <source>
        <dbReference type="EMBL" id="QTH23679.1"/>
    </source>
</evidence>
<dbReference type="CDD" id="cd02440">
    <property type="entry name" value="AdoMet_MTases"/>
    <property type="match status" value="1"/>
</dbReference>
<keyword evidence="2 5" id="KW-0489">Methyltransferase</keyword>
<dbReference type="PANTHER" id="PTHR44942">
    <property type="entry name" value="METHYLTRANSF_11 DOMAIN-CONTAINING PROTEIN"/>
    <property type="match status" value="1"/>
</dbReference>
<keyword evidence="3" id="KW-0808">Transferase</keyword>
<dbReference type="InterPro" id="IPR029063">
    <property type="entry name" value="SAM-dependent_MTases_sf"/>
</dbReference>
<evidence type="ECO:0000256" key="3">
    <source>
        <dbReference type="ARBA" id="ARBA00022679"/>
    </source>
</evidence>